<keyword evidence="4 8" id="KW-1003">Cell membrane</keyword>
<comment type="subunit">
    <text evidence="3 8">Homodimer and heterodimers.</text>
</comment>
<dbReference type="PANTHER" id="PTHR32021">
    <property type="entry name" value="CASP-LIKE PROTEIN 5B3"/>
    <property type="match status" value="1"/>
</dbReference>
<evidence type="ECO:0000256" key="8">
    <source>
        <dbReference type="RuleBase" id="RU361233"/>
    </source>
</evidence>
<reference evidence="11" key="1">
    <citation type="journal article" date="2023" name="Proc. Natl. Acad. Sci. U.S.A.">
        <title>Genomic and structural basis for evolution of tropane alkaloid biosynthesis.</title>
        <authorList>
            <person name="Wanga Y.-J."/>
            <person name="Taina T."/>
            <person name="Yua J.-Y."/>
            <person name="Lia J."/>
            <person name="Xua B."/>
            <person name="Chenc J."/>
            <person name="D'Auriad J.C."/>
            <person name="Huanga J.-P."/>
            <person name="Huanga S.-X."/>
        </authorList>
    </citation>
    <scope>NUCLEOTIDE SEQUENCE [LARGE SCALE GENOMIC DNA]</scope>
    <source>
        <strain evidence="11">cv. KIB-2019</strain>
    </source>
</reference>
<comment type="subcellular location">
    <subcellularLocation>
        <location evidence="1 8">Cell membrane</location>
        <topology evidence="1 8">Multi-pass membrane protein</topology>
    </subcellularLocation>
</comment>
<protein>
    <recommendedName>
        <fullName evidence="8">CASP-like protein</fullName>
    </recommendedName>
</protein>
<feature type="transmembrane region" description="Helical" evidence="8">
    <location>
        <begin position="132"/>
        <end position="151"/>
    </location>
</feature>
<dbReference type="GO" id="GO:0005886">
    <property type="term" value="C:plasma membrane"/>
    <property type="evidence" value="ECO:0007669"/>
    <property type="project" value="UniProtKB-SubCell"/>
</dbReference>
<comment type="caution">
    <text evidence="10">The sequence shown here is derived from an EMBL/GenBank/DDBJ whole genome shotgun (WGS) entry which is preliminary data.</text>
</comment>
<evidence type="ECO:0000256" key="2">
    <source>
        <dbReference type="ARBA" id="ARBA00007651"/>
    </source>
</evidence>
<keyword evidence="5 8" id="KW-0812">Transmembrane</keyword>
<comment type="caution">
    <text evidence="8">Lacks conserved residue(s) required for the propagation of feature annotation.</text>
</comment>
<proteinExistence type="inferred from homology"/>
<evidence type="ECO:0000256" key="7">
    <source>
        <dbReference type="ARBA" id="ARBA00023136"/>
    </source>
</evidence>
<dbReference type="EMBL" id="JAJAGQ010000013">
    <property type="protein sequence ID" value="KAJ8546107.1"/>
    <property type="molecule type" value="Genomic_DNA"/>
</dbReference>
<keyword evidence="6 8" id="KW-1133">Transmembrane helix</keyword>
<feature type="domain" description="Casparian strip membrane protein" evidence="9">
    <location>
        <begin position="8"/>
        <end position="136"/>
    </location>
</feature>
<keyword evidence="11" id="KW-1185">Reference proteome</keyword>
<dbReference type="AlphaFoldDB" id="A0A9Q1R9S1"/>
<dbReference type="Proteomes" id="UP001152561">
    <property type="component" value="Unassembled WGS sequence"/>
</dbReference>
<name>A0A9Q1R9S1_9SOLA</name>
<keyword evidence="7 8" id="KW-0472">Membrane</keyword>
<evidence type="ECO:0000313" key="11">
    <source>
        <dbReference type="Proteomes" id="UP001152561"/>
    </source>
</evidence>
<dbReference type="OrthoDB" id="1881155at2759"/>
<dbReference type="Pfam" id="PF04535">
    <property type="entry name" value="CASP_dom"/>
    <property type="match status" value="1"/>
</dbReference>
<sequence>MDALPGTLGTSASLALRLGQAIFSVASLLFMCLDVPFYSYTAFCFLVTVMGLVMAWSLTLVMVDAFSVLIKRPARQPGIISVVVLGDWVLSFLSLAASCSTASVVDYLLCHSSPFCDGTLCTRYQLSATMAFLSWSLILASALFNLWLLAIL</sequence>
<organism evidence="10 11">
    <name type="scientific">Anisodus acutangulus</name>
    <dbReference type="NCBI Taxonomy" id="402998"/>
    <lineage>
        <taxon>Eukaryota</taxon>
        <taxon>Viridiplantae</taxon>
        <taxon>Streptophyta</taxon>
        <taxon>Embryophyta</taxon>
        <taxon>Tracheophyta</taxon>
        <taxon>Spermatophyta</taxon>
        <taxon>Magnoliopsida</taxon>
        <taxon>eudicotyledons</taxon>
        <taxon>Gunneridae</taxon>
        <taxon>Pentapetalae</taxon>
        <taxon>asterids</taxon>
        <taxon>lamiids</taxon>
        <taxon>Solanales</taxon>
        <taxon>Solanaceae</taxon>
        <taxon>Solanoideae</taxon>
        <taxon>Hyoscyameae</taxon>
        <taxon>Anisodus</taxon>
    </lineage>
</organism>
<gene>
    <name evidence="10" type="ORF">K7X08_018690</name>
</gene>
<evidence type="ECO:0000256" key="5">
    <source>
        <dbReference type="ARBA" id="ARBA00022692"/>
    </source>
</evidence>
<dbReference type="InterPro" id="IPR006702">
    <property type="entry name" value="CASP_dom"/>
</dbReference>
<evidence type="ECO:0000256" key="6">
    <source>
        <dbReference type="ARBA" id="ARBA00022989"/>
    </source>
</evidence>
<dbReference type="InterPro" id="IPR045009">
    <property type="entry name" value="CASPL-5"/>
</dbReference>
<accession>A0A9Q1R9S1</accession>
<evidence type="ECO:0000259" key="9">
    <source>
        <dbReference type="Pfam" id="PF04535"/>
    </source>
</evidence>
<feature type="transmembrane region" description="Helical" evidence="8">
    <location>
        <begin position="82"/>
        <end position="105"/>
    </location>
</feature>
<evidence type="ECO:0000256" key="4">
    <source>
        <dbReference type="ARBA" id="ARBA00022475"/>
    </source>
</evidence>
<comment type="similarity">
    <text evidence="2 8">Belongs to the Casparian strip membrane proteins (CASP) family.</text>
</comment>
<feature type="transmembrane region" description="Helical" evidence="8">
    <location>
        <begin position="37"/>
        <end position="70"/>
    </location>
</feature>
<evidence type="ECO:0000313" key="10">
    <source>
        <dbReference type="EMBL" id="KAJ8546107.1"/>
    </source>
</evidence>
<evidence type="ECO:0000256" key="3">
    <source>
        <dbReference type="ARBA" id="ARBA00011489"/>
    </source>
</evidence>
<dbReference type="PANTHER" id="PTHR32021:SF30">
    <property type="entry name" value="CASP-LIKE PROTEIN 5C1"/>
    <property type="match status" value="1"/>
</dbReference>
<evidence type="ECO:0000256" key="1">
    <source>
        <dbReference type="ARBA" id="ARBA00004651"/>
    </source>
</evidence>